<reference evidence="2 3" key="1">
    <citation type="submission" date="2018-05" db="EMBL/GenBank/DDBJ databases">
        <title>Genomic Encyclopedia of Type Strains, Phase I: the one thousand microbial genomes (KMG-I) project.</title>
        <authorList>
            <person name="Kyrpides N."/>
        </authorList>
    </citation>
    <scope>NUCLEOTIDE SEQUENCE [LARGE SCALE GENOMIC DNA]</scope>
    <source>
        <strain evidence="2 3">DSM 15611</strain>
    </source>
</reference>
<proteinExistence type="predicted"/>
<evidence type="ECO:0000313" key="3">
    <source>
        <dbReference type="Proteomes" id="UP000248314"/>
    </source>
</evidence>
<dbReference type="EMBL" id="QJJX01000007">
    <property type="protein sequence ID" value="PXX23130.1"/>
    <property type="molecule type" value="Genomic_DNA"/>
</dbReference>
<evidence type="ECO:0000313" key="2">
    <source>
        <dbReference type="EMBL" id="PXX23130.1"/>
    </source>
</evidence>
<dbReference type="STRING" id="1122991.GCA_000613445_00555"/>
<keyword evidence="3" id="KW-1185">Reference proteome</keyword>
<gene>
    <name evidence="2" type="ORF">EJ73_00795</name>
</gene>
<dbReference type="InterPro" id="IPR018711">
    <property type="entry name" value="NAGPA"/>
</dbReference>
<protein>
    <submittedName>
        <fullName evidence="2">Uncharacterized protein DUF2233</fullName>
    </submittedName>
</protein>
<sequence>MINIQFMQKNILLGLFFGFFVPLTLVAQTREDAVAIATAMWETRRIANNVEVRQMRWPLLYGCAQTVTVAEITPKHGVAFDVAVADGGATVGEMARRSKAMAAINGSYFDIHKRSAITYLRQGRNLIDTTTTAELALRVTGAVRVHGRRVHIMPWNKGIERCYRCHHGSTLASGHLLLYQGKDVLLRSSGMGFVVDKHPRSAIALTSRGTVLLVTVDGRHPGYAGGMNLIELRHFLQQLGCTDALNLDGGGSSTLWAKGFNASGVANYPCDNHKFDHEGERKVANALVVVRRGKGVL</sequence>
<dbReference type="PANTHER" id="PTHR40446">
    <property type="entry name" value="N-ACETYLGLUCOSAMINE-1-PHOSPHODIESTER ALPHA-N-ACETYLGLUCOSAMINIDASE"/>
    <property type="match status" value="1"/>
</dbReference>
<comment type="caution">
    <text evidence="2">The sequence shown here is derived from an EMBL/GenBank/DDBJ whole genome shotgun (WGS) entry which is preliminary data.</text>
</comment>
<organism evidence="2 3">
    <name type="scientific">Hoylesella shahii DSM 15611 = JCM 12083</name>
    <dbReference type="NCBI Taxonomy" id="1122991"/>
    <lineage>
        <taxon>Bacteria</taxon>
        <taxon>Pseudomonadati</taxon>
        <taxon>Bacteroidota</taxon>
        <taxon>Bacteroidia</taxon>
        <taxon>Bacteroidales</taxon>
        <taxon>Prevotellaceae</taxon>
        <taxon>Hoylesella</taxon>
    </lineage>
</organism>
<feature type="domain" description="Phosphodiester glycosidase" evidence="1">
    <location>
        <begin position="99"/>
        <end position="290"/>
    </location>
</feature>
<dbReference type="AlphaFoldDB" id="A0A318I1Z8"/>
<name>A0A318I1Z8_9BACT</name>
<accession>A0A318I1Z8</accession>
<evidence type="ECO:0000259" key="1">
    <source>
        <dbReference type="Pfam" id="PF09992"/>
    </source>
</evidence>
<dbReference type="PANTHER" id="PTHR40446:SF2">
    <property type="entry name" value="N-ACETYLGLUCOSAMINE-1-PHOSPHODIESTER ALPHA-N-ACETYLGLUCOSAMINIDASE"/>
    <property type="match status" value="1"/>
</dbReference>
<dbReference type="Proteomes" id="UP000248314">
    <property type="component" value="Unassembled WGS sequence"/>
</dbReference>
<dbReference type="Pfam" id="PF09992">
    <property type="entry name" value="NAGPA"/>
    <property type="match status" value="1"/>
</dbReference>